<dbReference type="SUPFAM" id="SSF55486">
    <property type="entry name" value="Metalloproteases ('zincins'), catalytic domain"/>
    <property type="match status" value="1"/>
</dbReference>
<dbReference type="EC" id="3.1.-.-" evidence="9"/>
<dbReference type="RefSeq" id="WP_126579465.1">
    <property type="nucleotide sequence ID" value="NZ_BIFR01000001.1"/>
</dbReference>
<keyword evidence="9" id="KW-0963">Cytoplasm</keyword>
<evidence type="ECO:0000256" key="3">
    <source>
        <dbReference type="ARBA" id="ARBA00022552"/>
    </source>
</evidence>
<feature type="binding site" evidence="9">
    <location>
        <position position="159"/>
    </location>
    <ligand>
        <name>Zn(2+)</name>
        <dbReference type="ChEBI" id="CHEBI:29105"/>
        <note>catalytic</note>
    </ligand>
</feature>
<protein>
    <recommendedName>
        <fullName evidence="9">Endoribonuclease YbeY</fullName>
        <ecNumber evidence="9">3.1.-.-</ecNumber>
    </recommendedName>
</protein>
<comment type="caution">
    <text evidence="10">The sequence shown here is derived from an EMBL/GenBank/DDBJ whole genome shotgun (WGS) entry which is preliminary data.</text>
</comment>
<dbReference type="NCBIfam" id="TIGR00043">
    <property type="entry name" value="rRNA maturation RNase YbeY"/>
    <property type="match status" value="1"/>
</dbReference>
<gene>
    <name evidence="9 10" type="primary">ybeY</name>
    <name evidence="10" type="ORF">KTT_16480</name>
</gene>
<dbReference type="GO" id="GO:0005737">
    <property type="term" value="C:cytoplasm"/>
    <property type="evidence" value="ECO:0007669"/>
    <property type="project" value="UniProtKB-SubCell"/>
</dbReference>
<reference evidence="11" key="1">
    <citation type="submission" date="2018-12" db="EMBL/GenBank/DDBJ databases">
        <title>Tengunoibacter tsumagoiensis gen. nov., sp. nov., Dictyobacter kobayashii sp. nov., D. alpinus sp. nov., and D. joshuensis sp. nov. and description of Dictyobacteraceae fam. nov. within the order Ktedonobacterales isolated from Tengu-no-mugimeshi.</title>
        <authorList>
            <person name="Wang C.M."/>
            <person name="Zheng Y."/>
            <person name="Sakai Y."/>
            <person name="Toyoda A."/>
            <person name="Minakuchi Y."/>
            <person name="Abe K."/>
            <person name="Yokota A."/>
            <person name="Yabe S."/>
        </authorList>
    </citation>
    <scope>NUCLEOTIDE SEQUENCE [LARGE SCALE GENOMIC DNA]</scope>
    <source>
        <strain evidence="11">Uno3</strain>
    </source>
</reference>
<keyword evidence="2 9" id="KW-0690">Ribosome biogenesis</keyword>
<evidence type="ECO:0000256" key="5">
    <source>
        <dbReference type="ARBA" id="ARBA00022723"/>
    </source>
</evidence>
<keyword evidence="11" id="KW-1185">Reference proteome</keyword>
<evidence type="ECO:0000256" key="2">
    <source>
        <dbReference type="ARBA" id="ARBA00022517"/>
    </source>
</evidence>
<dbReference type="PROSITE" id="PS01306">
    <property type="entry name" value="UPF0054"/>
    <property type="match status" value="1"/>
</dbReference>
<dbReference type="HAMAP" id="MF_00009">
    <property type="entry name" value="Endoribonucl_YbeY"/>
    <property type="match status" value="1"/>
</dbReference>
<comment type="function">
    <text evidence="9">Single strand-specific metallo-endoribonuclease involved in late-stage 70S ribosome quality control and in maturation of the 3' terminus of the 16S rRNA.</text>
</comment>
<evidence type="ECO:0000256" key="1">
    <source>
        <dbReference type="ARBA" id="ARBA00010875"/>
    </source>
</evidence>
<evidence type="ECO:0000256" key="4">
    <source>
        <dbReference type="ARBA" id="ARBA00022722"/>
    </source>
</evidence>
<name>A0A401ZY72_9CHLR</name>
<sequence length="189" mass="21003">MQEHPLIELYITIEDEQQSALIEQQLSAVDLDAIVLRSLESAGITKEVMLTLMITDDAGIREMNKQYREQDKATDVLSFPLLESPLAEAPADQLWQPQENVEGEAEIEIDNPAFVNPPGMVTNLGDIVISWPRIVQQAGENGHDALTELLYLLSHGVLHLVGYDDQTEVGYETMVQKQNAVLQACGYKA</sequence>
<comment type="cofactor">
    <cofactor evidence="9">
        <name>Zn(2+)</name>
        <dbReference type="ChEBI" id="CHEBI:29105"/>
    </cofactor>
    <text evidence="9">Binds 1 zinc ion.</text>
</comment>
<accession>A0A401ZY72</accession>
<dbReference type="PANTHER" id="PTHR46986:SF1">
    <property type="entry name" value="ENDORIBONUCLEASE YBEY, CHLOROPLASTIC"/>
    <property type="match status" value="1"/>
</dbReference>
<dbReference type="Pfam" id="PF02130">
    <property type="entry name" value="YbeY"/>
    <property type="match status" value="1"/>
</dbReference>
<evidence type="ECO:0000256" key="8">
    <source>
        <dbReference type="ARBA" id="ARBA00022833"/>
    </source>
</evidence>
<dbReference type="GO" id="GO:0008270">
    <property type="term" value="F:zinc ion binding"/>
    <property type="evidence" value="ECO:0007669"/>
    <property type="project" value="UniProtKB-UniRule"/>
</dbReference>
<feature type="binding site" evidence="9">
    <location>
        <position position="165"/>
    </location>
    <ligand>
        <name>Zn(2+)</name>
        <dbReference type="ChEBI" id="CHEBI:29105"/>
        <note>catalytic</note>
    </ligand>
</feature>
<keyword evidence="5 9" id="KW-0479">Metal-binding</keyword>
<comment type="similarity">
    <text evidence="1 9">Belongs to the endoribonuclease YbeY family.</text>
</comment>
<dbReference type="GO" id="GO:0004222">
    <property type="term" value="F:metalloendopeptidase activity"/>
    <property type="evidence" value="ECO:0007669"/>
    <property type="project" value="InterPro"/>
</dbReference>
<dbReference type="OrthoDB" id="9807740at2"/>
<keyword evidence="6 9" id="KW-0255">Endonuclease</keyword>
<evidence type="ECO:0000256" key="9">
    <source>
        <dbReference type="HAMAP-Rule" id="MF_00009"/>
    </source>
</evidence>
<dbReference type="Gene3D" id="3.40.390.30">
    <property type="entry name" value="Metalloproteases ('zincins'), catalytic domain"/>
    <property type="match status" value="1"/>
</dbReference>
<keyword evidence="4 9" id="KW-0540">Nuclease</keyword>
<evidence type="ECO:0000256" key="6">
    <source>
        <dbReference type="ARBA" id="ARBA00022759"/>
    </source>
</evidence>
<dbReference type="GO" id="GO:0006364">
    <property type="term" value="P:rRNA processing"/>
    <property type="evidence" value="ECO:0007669"/>
    <property type="project" value="UniProtKB-UniRule"/>
</dbReference>
<keyword evidence="3 9" id="KW-0698">rRNA processing</keyword>
<feature type="binding site" evidence="9">
    <location>
        <position position="155"/>
    </location>
    <ligand>
        <name>Zn(2+)</name>
        <dbReference type="ChEBI" id="CHEBI:29105"/>
        <note>catalytic</note>
    </ligand>
</feature>
<dbReference type="InterPro" id="IPR002036">
    <property type="entry name" value="YbeY"/>
</dbReference>
<dbReference type="GO" id="GO:0004521">
    <property type="term" value="F:RNA endonuclease activity"/>
    <property type="evidence" value="ECO:0007669"/>
    <property type="project" value="UniProtKB-UniRule"/>
</dbReference>
<dbReference type="Proteomes" id="UP000287352">
    <property type="component" value="Unassembled WGS sequence"/>
</dbReference>
<organism evidence="10 11">
    <name type="scientific">Tengunoibacter tsumagoiensis</name>
    <dbReference type="NCBI Taxonomy" id="2014871"/>
    <lineage>
        <taxon>Bacteria</taxon>
        <taxon>Bacillati</taxon>
        <taxon>Chloroflexota</taxon>
        <taxon>Ktedonobacteria</taxon>
        <taxon>Ktedonobacterales</taxon>
        <taxon>Dictyobacteraceae</taxon>
        <taxon>Tengunoibacter</taxon>
    </lineage>
</organism>
<proteinExistence type="inferred from homology"/>
<keyword evidence="7 9" id="KW-0378">Hydrolase</keyword>
<keyword evidence="8 9" id="KW-0862">Zinc</keyword>
<dbReference type="PANTHER" id="PTHR46986">
    <property type="entry name" value="ENDORIBONUCLEASE YBEY, CHLOROPLASTIC"/>
    <property type="match status" value="1"/>
</dbReference>
<evidence type="ECO:0000313" key="10">
    <source>
        <dbReference type="EMBL" id="GCE11789.1"/>
    </source>
</evidence>
<dbReference type="InterPro" id="IPR020549">
    <property type="entry name" value="YbeY_CS"/>
</dbReference>
<comment type="subcellular location">
    <subcellularLocation>
        <location evidence="9">Cytoplasm</location>
    </subcellularLocation>
</comment>
<dbReference type="EMBL" id="BIFR01000001">
    <property type="protein sequence ID" value="GCE11789.1"/>
    <property type="molecule type" value="Genomic_DNA"/>
</dbReference>
<dbReference type="AlphaFoldDB" id="A0A401ZY72"/>
<evidence type="ECO:0000256" key="7">
    <source>
        <dbReference type="ARBA" id="ARBA00022801"/>
    </source>
</evidence>
<evidence type="ECO:0000313" key="11">
    <source>
        <dbReference type="Proteomes" id="UP000287352"/>
    </source>
</evidence>
<dbReference type="InterPro" id="IPR023091">
    <property type="entry name" value="MetalPrtase_cat_dom_sf_prd"/>
</dbReference>